<dbReference type="Gene3D" id="6.20.20.10">
    <property type="match status" value="1"/>
</dbReference>
<gene>
    <name evidence="2" type="ORF">ACFFIC_25925</name>
</gene>
<dbReference type="InterPro" id="IPR036410">
    <property type="entry name" value="HSP_DnaJ_Cys-rich_dom_sf"/>
</dbReference>
<evidence type="ECO:0000313" key="3">
    <source>
        <dbReference type="Proteomes" id="UP001589789"/>
    </source>
</evidence>
<reference evidence="2 3" key="1">
    <citation type="submission" date="2024-09" db="EMBL/GenBank/DDBJ databases">
        <authorList>
            <person name="Sun Q."/>
            <person name="Mori K."/>
        </authorList>
    </citation>
    <scope>NUCLEOTIDE SEQUENCE [LARGE SCALE GENOMIC DNA]</scope>
    <source>
        <strain evidence="2 3">CCM 7468</strain>
    </source>
</reference>
<name>A0ABV6J201_9PROT</name>
<protein>
    <recommendedName>
        <fullName evidence="4">Molecular chaperone DnaJ</fullName>
    </recommendedName>
</protein>
<feature type="region of interest" description="Disordered" evidence="1">
    <location>
        <begin position="1"/>
        <end position="24"/>
    </location>
</feature>
<dbReference type="EMBL" id="JBHLVZ010000087">
    <property type="protein sequence ID" value="MFC0388960.1"/>
    <property type="molecule type" value="Genomic_DNA"/>
</dbReference>
<dbReference type="Proteomes" id="UP001589789">
    <property type="component" value="Unassembled WGS sequence"/>
</dbReference>
<dbReference type="SUPFAM" id="SSF57938">
    <property type="entry name" value="DnaJ/Hsp40 cysteine-rich domain"/>
    <property type="match status" value="1"/>
</dbReference>
<evidence type="ECO:0000256" key="1">
    <source>
        <dbReference type="SAM" id="MobiDB-lite"/>
    </source>
</evidence>
<keyword evidence="3" id="KW-1185">Reference proteome</keyword>
<accession>A0ABV6J201</accession>
<comment type="caution">
    <text evidence="2">The sequence shown here is derived from an EMBL/GenBank/DDBJ whole genome shotgun (WGS) entry which is preliminary data.</text>
</comment>
<dbReference type="RefSeq" id="WP_377055878.1">
    <property type="nucleotide sequence ID" value="NZ_JBHLVZ010000087.1"/>
</dbReference>
<proteinExistence type="predicted"/>
<organism evidence="2 3">
    <name type="scientific">Muricoccus vinaceus</name>
    <dbReference type="NCBI Taxonomy" id="424704"/>
    <lineage>
        <taxon>Bacteria</taxon>
        <taxon>Pseudomonadati</taxon>
        <taxon>Pseudomonadota</taxon>
        <taxon>Alphaproteobacteria</taxon>
        <taxon>Acetobacterales</taxon>
        <taxon>Roseomonadaceae</taxon>
        <taxon>Muricoccus</taxon>
    </lineage>
</organism>
<evidence type="ECO:0000313" key="2">
    <source>
        <dbReference type="EMBL" id="MFC0388960.1"/>
    </source>
</evidence>
<sequence length="54" mass="5232">MSDQPPRPGDETSADAPQTAPNTCPACGGTGAVQGKPCPTCEGTGEVTVTVGDA</sequence>
<evidence type="ECO:0008006" key="4">
    <source>
        <dbReference type="Google" id="ProtNLM"/>
    </source>
</evidence>